<sequence>MTYDVIVLGIGGMGSAAACHLARRGQRVLGIDQFGPAHALGSSHGGSRIYRQSYFEDPAYVPLLLRAYELWHDLASDSGRDVFTETGGLYVGRPDGLTFGGSLRASEQWGLKHDVLDPTEAQRRFPTVRLQPDEFALFEEKAGIARPETTVAAHLDLAEAAGAELRYDEKVLGWESTDSSVTVTTVAGTYTAGALVISPGAWAPKLLAEIGVPMVVERQVMHWITPESGEAAFDSSHHPVYICGDGPDQIYGFPAIDGEGGGVKISFFRAGTPCDPDTIDRTVHPEEIARLQQRIVTTFPALSGPHQDAKTCMYTTTPDEHFVVAKHPDHANVTVACGFSGHGFKFVPVIGEVLADLAIDGATKHPIALFDPARCAVSA</sequence>
<dbReference type="InterPro" id="IPR006076">
    <property type="entry name" value="FAD-dep_OxRdtase"/>
</dbReference>
<evidence type="ECO:0000256" key="2">
    <source>
        <dbReference type="ARBA" id="ARBA00022630"/>
    </source>
</evidence>
<keyword evidence="4 6" id="KW-0560">Oxidoreductase</keyword>
<accession>A0ABU4B0R0</accession>
<evidence type="ECO:0000313" key="7">
    <source>
        <dbReference type="Proteomes" id="UP001185899"/>
    </source>
</evidence>
<feature type="domain" description="FAD dependent oxidoreductase" evidence="5">
    <location>
        <begin position="4"/>
        <end position="357"/>
    </location>
</feature>
<comment type="caution">
    <text evidence="6">The sequence shown here is derived from an EMBL/GenBank/DDBJ whole genome shotgun (WGS) entry which is preliminary data.</text>
</comment>
<protein>
    <submittedName>
        <fullName evidence="6">N-methyl-L-tryptophan oxidase</fullName>
        <ecNumber evidence="6">1.5.3.2</ecNumber>
    </submittedName>
</protein>
<evidence type="ECO:0000313" key="6">
    <source>
        <dbReference type="EMBL" id="MDV6232058.1"/>
    </source>
</evidence>
<keyword evidence="3" id="KW-0274">FAD</keyword>
<dbReference type="Gene3D" id="3.30.9.10">
    <property type="entry name" value="D-Amino Acid Oxidase, subunit A, domain 2"/>
    <property type="match status" value="1"/>
</dbReference>
<gene>
    <name evidence="6" type="primary">solA</name>
    <name evidence="6" type="ORF">R3P95_16015</name>
</gene>
<keyword evidence="7" id="KW-1185">Reference proteome</keyword>
<dbReference type="InterPro" id="IPR036188">
    <property type="entry name" value="FAD/NAD-bd_sf"/>
</dbReference>
<dbReference type="EMBL" id="JAWLKE010000006">
    <property type="protein sequence ID" value="MDV6232058.1"/>
    <property type="molecule type" value="Genomic_DNA"/>
</dbReference>
<dbReference type="Pfam" id="PF01266">
    <property type="entry name" value="DAO"/>
    <property type="match status" value="1"/>
</dbReference>
<proteinExistence type="predicted"/>
<comment type="cofactor">
    <cofactor evidence="1">
        <name>FAD</name>
        <dbReference type="ChEBI" id="CHEBI:57692"/>
    </cofactor>
</comment>
<dbReference type="RefSeq" id="WP_317548817.1">
    <property type="nucleotide sequence ID" value="NZ_JAWLKE010000006.1"/>
</dbReference>
<dbReference type="Gene3D" id="3.50.50.60">
    <property type="entry name" value="FAD/NAD(P)-binding domain"/>
    <property type="match status" value="1"/>
</dbReference>
<dbReference type="PANTHER" id="PTHR10961:SF7">
    <property type="entry name" value="FAD DEPENDENT OXIDOREDUCTASE DOMAIN-CONTAINING PROTEIN"/>
    <property type="match status" value="1"/>
</dbReference>
<evidence type="ECO:0000256" key="3">
    <source>
        <dbReference type="ARBA" id="ARBA00022827"/>
    </source>
</evidence>
<dbReference type="SUPFAM" id="SSF54373">
    <property type="entry name" value="FAD-linked reductases, C-terminal domain"/>
    <property type="match status" value="1"/>
</dbReference>
<dbReference type="PANTHER" id="PTHR10961">
    <property type="entry name" value="PEROXISOMAL SARCOSINE OXIDASE"/>
    <property type="match status" value="1"/>
</dbReference>
<evidence type="ECO:0000256" key="4">
    <source>
        <dbReference type="ARBA" id="ARBA00023002"/>
    </source>
</evidence>
<name>A0ABU4B0R0_9NOCA</name>
<dbReference type="NCBIfam" id="NF008425">
    <property type="entry name" value="PRK11259.1"/>
    <property type="match status" value="1"/>
</dbReference>
<dbReference type="SUPFAM" id="SSF51905">
    <property type="entry name" value="FAD/NAD(P)-binding domain"/>
    <property type="match status" value="1"/>
</dbReference>
<dbReference type="Proteomes" id="UP001185899">
    <property type="component" value="Unassembled WGS sequence"/>
</dbReference>
<dbReference type="GO" id="GO:0050131">
    <property type="term" value="F:N-methyl-L-amino-acid oxidase activity"/>
    <property type="evidence" value="ECO:0007669"/>
    <property type="project" value="UniProtKB-EC"/>
</dbReference>
<keyword evidence="2" id="KW-0285">Flavoprotein</keyword>
<reference evidence="6 7" key="1">
    <citation type="submission" date="2023-10" db="EMBL/GenBank/DDBJ databases">
        <title>Development of a sustainable strategy for remediation of hydrocarbon-contaminated territories based on the waste exchange concept.</title>
        <authorList>
            <person name="Krivoruchko A."/>
        </authorList>
    </citation>
    <scope>NUCLEOTIDE SEQUENCE [LARGE SCALE GENOMIC DNA]</scope>
    <source>
        <strain evidence="6 7">IEGM 1322</strain>
    </source>
</reference>
<evidence type="ECO:0000259" key="5">
    <source>
        <dbReference type="Pfam" id="PF01266"/>
    </source>
</evidence>
<organism evidence="6 7">
    <name type="scientific">Rhodococcus cercidiphylli</name>
    <dbReference type="NCBI Taxonomy" id="489916"/>
    <lineage>
        <taxon>Bacteria</taxon>
        <taxon>Bacillati</taxon>
        <taxon>Actinomycetota</taxon>
        <taxon>Actinomycetes</taxon>
        <taxon>Mycobacteriales</taxon>
        <taxon>Nocardiaceae</taxon>
        <taxon>Rhodococcus</taxon>
    </lineage>
</organism>
<dbReference type="InterPro" id="IPR045170">
    <property type="entry name" value="MTOX"/>
</dbReference>
<evidence type="ECO:0000256" key="1">
    <source>
        <dbReference type="ARBA" id="ARBA00001974"/>
    </source>
</evidence>
<dbReference type="EC" id="1.5.3.2" evidence="6"/>